<keyword evidence="3" id="KW-0862">Zinc</keyword>
<dbReference type="InterPro" id="IPR007588">
    <property type="entry name" value="Znf_FLYWCH"/>
</dbReference>
<evidence type="ECO:0000256" key="2">
    <source>
        <dbReference type="ARBA" id="ARBA00022771"/>
    </source>
</evidence>
<keyword evidence="2" id="KW-0863">Zinc-finger</keyword>
<dbReference type="EMBL" id="CAVLGL010000002">
    <property type="protein sequence ID" value="CAK1579160.1"/>
    <property type="molecule type" value="Genomic_DNA"/>
</dbReference>
<sequence>MKLYYNLCTITSAFISGLMFMMSDRGARILVIDGYTFRRQCDLGIKTRWWCSTHYNRGCRAVVYTIGSQAIRCKNIHSHPPERKY</sequence>
<evidence type="ECO:0000313" key="5">
    <source>
        <dbReference type="EMBL" id="CAK1579160.1"/>
    </source>
</evidence>
<feature type="domain" description="FLYWCH-type" evidence="4">
    <location>
        <begin position="20"/>
        <end position="79"/>
    </location>
</feature>
<dbReference type="Pfam" id="PF04500">
    <property type="entry name" value="FLYWCH"/>
    <property type="match status" value="1"/>
</dbReference>
<dbReference type="GO" id="GO:0008270">
    <property type="term" value="F:zinc ion binding"/>
    <property type="evidence" value="ECO:0007669"/>
    <property type="project" value="UniProtKB-KW"/>
</dbReference>
<dbReference type="AlphaFoldDB" id="A0AAV1KA05"/>
<proteinExistence type="predicted"/>
<evidence type="ECO:0000313" key="6">
    <source>
        <dbReference type="Proteomes" id="UP001314205"/>
    </source>
</evidence>
<organism evidence="5 6">
    <name type="scientific">Parnassius mnemosyne</name>
    <name type="common">clouded apollo</name>
    <dbReference type="NCBI Taxonomy" id="213953"/>
    <lineage>
        <taxon>Eukaryota</taxon>
        <taxon>Metazoa</taxon>
        <taxon>Ecdysozoa</taxon>
        <taxon>Arthropoda</taxon>
        <taxon>Hexapoda</taxon>
        <taxon>Insecta</taxon>
        <taxon>Pterygota</taxon>
        <taxon>Neoptera</taxon>
        <taxon>Endopterygota</taxon>
        <taxon>Lepidoptera</taxon>
        <taxon>Glossata</taxon>
        <taxon>Ditrysia</taxon>
        <taxon>Papilionoidea</taxon>
        <taxon>Papilionidae</taxon>
        <taxon>Parnassiinae</taxon>
        <taxon>Parnassini</taxon>
        <taxon>Parnassius</taxon>
        <taxon>Driopa</taxon>
    </lineage>
</organism>
<keyword evidence="1" id="KW-0479">Metal-binding</keyword>
<gene>
    <name evidence="5" type="ORF">PARMNEM_LOCUS1140</name>
</gene>
<accession>A0AAV1KA05</accession>
<evidence type="ECO:0000259" key="4">
    <source>
        <dbReference type="Pfam" id="PF04500"/>
    </source>
</evidence>
<dbReference type="Proteomes" id="UP001314205">
    <property type="component" value="Unassembled WGS sequence"/>
</dbReference>
<protein>
    <recommendedName>
        <fullName evidence="4">FLYWCH-type domain-containing protein</fullName>
    </recommendedName>
</protein>
<reference evidence="5 6" key="1">
    <citation type="submission" date="2023-11" db="EMBL/GenBank/DDBJ databases">
        <authorList>
            <person name="Hedman E."/>
            <person name="Englund M."/>
            <person name="Stromberg M."/>
            <person name="Nyberg Akerstrom W."/>
            <person name="Nylinder S."/>
            <person name="Jareborg N."/>
            <person name="Kallberg Y."/>
            <person name="Kronander E."/>
        </authorList>
    </citation>
    <scope>NUCLEOTIDE SEQUENCE [LARGE SCALE GENOMIC DNA]</scope>
</reference>
<keyword evidence="6" id="KW-1185">Reference proteome</keyword>
<name>A0AAV1KA05_9NEOP</name>
<comment type="caution">
    <text evidence="5">The sequence shown here is derived from an EMBL/GenBank/DDBJ whole genome shotgun (WGS) entry which is preliminary data.</text>
</comment>
<evidence type="ECO:0000256" key="1">
    <source>
        <dbReference type="ARBA" id="ARBA00022723"/>
    </source>
</evidence>
<dbReference type="Gene3D" id="2.20.25.240">
    <property type="match status" value="1"/>
</dbReference>
<evidence type="ECO:0000256" key="3">
    <source>
        <dbReference type="ARBA" id="ARBA00022833"/>
    </source>
</evidence>